<sequence>MDRLAPKQYIAPTCMRFFLPSLLHSNTQDPVYRHIHSYTAKCSVLNQLQQSTGLIHIYSV</sequence>
<reference evidence="1" key="2">
    <citation type="journal article" date="2015" name="Fish Shellfish Immunol.">
        <title>Early steps in the European eel (Anguilla anguilla)-Vibrio vulnificus interaction in the gills: Role of the RtxA13 toxin.</title>
        <authorList>
            <person name="Callol A."/>
            <person name="Pajuelo D."/>
            <person name="Ebbesson L."/>
            <person name="Teles M."/>
            <person name="MacKenzie S."/>
            <person name="Amaro C."/>
        </authorList>
    </citation>
    <scope>NUCLEOTIDE SEQUENCE</scope>
</reference>
<organism evidence="1">
    <name type="scientific">Anguilla anguilla</name>
    <name type="common">European freshwater eel</name>
    <name type="synonym">Muraena anguilla</name>
    <dbReference type="NCBI Taxonomy" id="7936"/>
    <lineage>
        <taxon>Eukaryota</taxon>
        <taxon>Metazoa</taxon>
        <taxon>Chordata</taxon>
        <taxon>Craniata</taxon>
        <taxon>Vertebrata</taxon>
        <taxon>Euteleostomi</taxon>
        <taxon>Actinopterygii</taxon>
        <taxon>Neopterygii</taxon>
        <taxon>Teleostei</taxon>
        <taxon>Anguilliformes</taxon>
        <taxon>Anguillidae</taxon>
        <taxon>Anguilla</taxon>
    </lineage>
</organism>
<name>A0A0E9XW19_ANGAN</name>
<reference evidence="1" key="1">
    <citation type="submission" date="2014-11" db="EMBL/GenBank/DDBJ databases">
        <authorList>
            <person name="Amaro Gonzalez C."/>
        </authorList>
    </citation>
    <scope>NUCLEOTIDE SEQUENCE</scope>
</reference>
<accession>A0A0E9XW19</accession>
<proteinExistence type="predicted"/>
<protein>
    <submittedName>
        <fullName evidence="1">Uncharacterized protein</fullName>
    </submittedName>
</protein>
<dbReference type="EMBL" id="GBXM01001733">
    <property type="protein sequence ID" value="JAI06845.1"/>
    <property type="molecule type" value="Transcribed_RNA"/>
</dbReference>
<dbReference type="AlphaFoldDB" id="A0A0E9XW19"/>
<evidence type="ECO:0000313" key="1">
    <source>
        <dbReference type="EMBL" id="JAI06845.1"/>
    </source>
</evidence>